<keyword evidence="2" id="KW-1185">Reference proteome</keyword>
<dbReference type="AlphaFoldDB" id="A0A9P7EBT6"/>
<gene>
    <name evidence="1" type="ORF">BJ212DRAFT_1240037</name>
</gene>
<dbReference type="EMBL" id="JABBWG010000014">
    <property type="protein sequence ID" value="KAG1817219.1"/>
    <property type="molecule type" value="Genomic_DNA"/>
</dbReference>
<evidence type="ECO:0000313" key="2">
    <source>
        <dbReference type="Proteomes" id="UP000807769"/>
    </source>
</evidence>
<protein>
    <submittedName>
        <fullName evidence="1">Uncharacterized protein</fullName>
    </submittedName>
</protein>
<dbReference type="Proteomes" id="UP000807769">
    <property type="component" value="Unassembled WGS sequence"/>
</dbReference>
<dbReference type="OrthoDB" id="3004525at2759"/>
<name>A0A9P7EBT6_9AGAM</name>
<feature type="non-terminal residue" evidence="1">
    <location>
        <position position="1"/>
    </location>
</feature>
<comment type="caution">
    <text evidence="1">The sequence shown here is derived from an EMBL/GenBank/DDBJ whole genome shotgun (WGS) entry which is preliminary data.</text>
</comment>
<dbReference type="GeneID" id="64623594"/>
<organism evidence="1 2">
    <name type="scientific">Suillus subaureus</name>
    <dbReference type="NCBI Taxonomy" id="48587"/>
    <lineage>
        <taxon>Eukaryota</taxon>
        <taxon>Fungi</taxon>
        <taxon>Dikarya</taxon>
        <taxon>Basidiomycota</taxon>
        <taxon>Agaricomycotina</taxon>
        <taxon>Agaricomycetes</taxon>
        <taxon>Agaricomycetidae</taxon>
        <taxon>Boletales</taxon>
        <taxon>Suillineae</taxon>
        <taxon>Suillaceae</taxon>
        <taxon>Suillus</taxon>
    </lineage>
</organism>
<sequence>ICETCQSAEATFNCVTCAGDHGWCQPCLIKSHQSLPFHKIQFWNGICFQDVNLSNQGFIWHLGHGEEPCPSY</sequence>
<proteinExistence type="predicted"/>
<feature type="non-terminal residue" evidence="1">
    <location>
        <position position="72"/>
    </location>
</feature>
<evidence type="ECO:0000313" key="1">
    <source>
        <dbReference type="EMBL" id="KAG1817219.1"/>
    </source>
</evidence>
<reference evidence="1" key="1">
    <citation type="journal article" date="2020" name="New Phytol.">
        <title>Comparative genomics reveals dynamic genome evolution in host specialist ectomycorrhizal fungi.</title>
        <authorList>
            <person name="Lofgren L.A."/>
            <person name="Nguyen N.H."/>
            <person name="Vilgalys R."/>
            <person name="Ruytinx J."/>
            <person name="Liao H.L."/>
            <person name="Branco S."/>
            <person name="Kuo A."/>
            <person name="LaButti K."/>
            <person name="Lipzen A."/>
            <person name="Andreopoulos W."/>
            <person name="Pangilinan J."/>
            <person name="Riley R."/>
            <person name="Hundley H."/>
            <person name="Na H."/>
            <person name="Barry K."/>
            <person name="Grigoriev I.V."/>
            <person name="Stajich J.E."/>
            <person name="Kennedy P.G."/>
        </authorList>
    </citation>
    <scope>NUCLEOTIDE SEQUENCE</scope>
    <source>
        <strain evidence="1">MN1</strain>
    </source>
</reference>
<accession>A0A9P7EBT6</accession>
<dbReference type="RefSeq" id="XP_041193638.1">
    <property type="nucleotide sequence ID" value="XM_041329577.1"/>
</dbReference>